<dbReference type="OrthoDB" id="5973225at2759"/>
<name>A0A9W8LZ90_9FUNG</name>
<gene>
    <name evidence="2" type="ORF">IWW36_003154</name>
</gene>
<dbReference type="AlphaFoldDB" id="A0A9W8LZ90"/>
<proteinExistence type="predicted"/>
<dbReference type="Proteomes" id="UP001139887">
    <property type="component" value="Unassembled WGS sequence"/>
</dbReference>
<accession>A0A9W8LZ90</accession>
<feature type="region of interest" description="Disordered" evidence="1">
    <location>
        <begin position="1"/>
        <end position="61"/>
    </location>
</feature>
<keyword evidence="3" id="KW-1185">Reference proteome</keyword>
<organism evidence="2 3">
    <name type="scientific">Coemansia brasiliensis</name>
    <dbReference type="NCBI Taxonomy" id="2650707"/>
    <lineage>
        <taxon>Eukaryota</taxon>
        <taxon>Fungi</taxon>
        <taxon>Fungi incertae sedis</taxon>
        <taxon>Zoopagomycota</taxon>
        <taxon>Kickxellomycotina</taxon>
        <taxon>Kickxellomycetes</taxon>
        <taxon>Kickxellales</taxon>
        <taxon>Kickxellaceae</taxon>
        <taxon>Coemansia</taxon>
    </lineage>
</organism>
<reference evidence="2" key="1">
    <citation type="submission" date="2022-07" db="EMBL/GenBank/DDBJ databases">
        <title>Phylogenomic reconstructions and comparative analyses of Kickxellomycotina fungi.</title>
        <authorList>
            <person name="Reynolds N.K."/>
            <person name="Stajich J.E."/>
            <person name="Barry K."/>
            <person name="Grigoriev I.V."/>
            <person name="Crous P."/>
            <person name="Smith M.E."/>
        </authorList>
    </citation>
    <scope>NUCLEOTIDE SEQUENCE</scope>
    <source>
        <strain evidence="2">NRRL 1566</strain>
    </source>
</reference>
<sequence length="123" mass="14280">MQQVEAKQVENVLANHPKAEFAGGRRKSLGRTDVLRKKSGDDESQDEESESRDLIHQGEQDNNILKRQLQQQQEQERYQHKYANADRKARQFNPVTNNHIRQPGQFTKGVPKEFKAIAKEMKP</sequence>
<evidence type="ECO:0000313" key="3">
    <source>
        <dbReference type="Proteomes" id="UP001139887"/>
    </source>
</evidence>
<comment type="caution">
    <text evidence="2">The sequence shown here is derived from an EMBL/GenBank/DDBJ whole genome shotgun (WGS) entry which is preliminary data.</text>
</comment>
<evidence type="ECO:0000313" key="2">
    <source>
        <dbReference type="EMBL" id="KAJ2848675.1"/>
    </source>
</evidence>
<protein>
    <submittedName>
        <fullName evidence="2">Uncharacterized protein</fullName>
    </submittedName>
</protein>
<evidence type="ECO:0000256" key="1">
    <source>
        <dbReference type="SAM" id="MobiDB-lite"/>
    </source>
</evidence>
<feature type="region of interest" description="Disordered" evidence="1">
    <location>
        <begin position="86"/>
        <end position="106"/>
    </location>
</feature>
<dbReference type="EMBL" id="JANBUW010000143">
    <property type="protein sequence ID" value="KAJ2848675.1"/>
    <property type="molecule type" value="Genomic_DNA"/>
</dbReference>